<dbReference type="EMBL" id="WNBM01000001">
    <property type="protein sequence ID" value="MTT75041.1"/>
    <property type="molecule type" value="Genomic_DNA"/>
</dbReference>
<organism evidence="1">
    <name type="scientific">Phascolarctobacterium faecium</name>
    <dbReference type="NCBI Taxonomy" id="33025"/>
    <lineage>
        <taxon>Bacteria</taxon>
        <taxon>Bacillati</taxon>
        <taxon>Bacillota</taxon>
        <taxon>Negativicutes</taxon>
        <taxon>Acidaminococcales</taxon>
        <taxon>Acidaminococcaceae</taxon>
        <taxon>Phascolarctobacterium</taxon>
    </lineage>
</organism>
<evidence type="ECO:0000313" key="3">
    <source>
        <dbReference type="EMBL" id="MTU03172.1"/>
    </source>
</evidence>
<dbReference type="Proteomes" id="UP000484547">
    <property type="component" value="Unassembled WGS sequence"/>
</dbReference>
<accession>A0A3G9GRV1</accession>
<reference evidence="4 5" key="2">
    <citation type="journal article" date="2019" name="Nat. Med.">
        <title>A library of human gut bacterial isolates paired with longitudinal multiomics data enables mechanistic microbiome research.</title>
        <authorList>
            <person name="Poyet M."/>
            <person name="Groussin M."/>
            <person name="Gibbons S.M."/>
            <person name="Avila-Pacheco J."/>
            <person name="Jiang X."/>
            <person name="Kearney S.M."/>
            <person name="Perrotta A.R."/>
            <person name="Berdy B."/>
            <person name="Zhao S."/>
            <person name="Lieberman T.D."/>
            <person name="Swanson P.K."/>
            <person name="Smith M."/>
            <person name="Roesemann S."/>
            <person name="Alexander J.E."/>
            <person name="Rich S.A."/>
            <person name="Livny J."/>
            <person name="Vlamakis H."/>
            <person name="Clish C."/>
            <person name="Bullock K."/>
            <person name="Deik A."/>
            <person name="Scott J."/>
            <person name="Pierce K.A."/>
            <person name="Xavier R.J."/>
            <person name="Alm E.J."/>
        </authorList>
    </citation>
    <scope>NUCLEOTIDE SEQUENCE [LARGE SCALE GENOMIC DNA]</scope>
    <source>
        <strain evidence="2 5">BIOML-A13</strain>
        <strain evidence="3 4">BIOML-A3</strain>
    </source>
</reference>
<gene>
    <name evidence="1" type="ORF">BN533_00724</name>
    <name evidence="2" type="ORF">GMD11_01995</name>
    <name evidence="3" type="ORF">GMD18_01990</name>
</gene>
<dbReference type="EMBL" id="CBDS010000043">
    <property type="protein sequence ID" value="CDB45598.1"/>
    <property type="molecule type" value="Genomic_DNA"/>
</dbReference>
<dbReference type="GeneID" id="49407033"/>
<evidence type="ECO:0008006" key="6">
    <source>
        <dbReference type="Google" id="ProtNLM"/>
    </source>
</evidence>
<dbReference type="RefSeq" id="WP_021717627.1">
    <property type="nucleotide sequence ID" value="NZ_AP019004.1"/>
</dbReference>
<dbReference type="EMBL" id="WNBW01000001">
    <property type="protein sequence ID" value="MTU03172.1"/>
    <property type="molecule type" value="Genomic_DNA"/>
</dbReference>
<dbReference type="AlphaFoldDB" id="A0A3G9GRV1"/>
<evidence type="ECO:0000313" key="1">
    <source>
        <dbReference type="EMBL" id="CDB45598.1"/>
    </source>
</evidence>
<evidence type="ECO:0000313" key="4">
    <source>
        <dbReference type="Proteomes" id="UP000443070"/>
    </source>
</evidence>
<protein>
    <recommendedName>
        <fullName evidence="6">Glutamate decarboxylase</fullName>
    </recommendedName>
</protein>
<dbReference type="OrthoDB" id="1684603at2"/>
<accession>R6I605</accession>
<name>A0A3G9GRV1_9FIRM</name>
<keyword evidence="4" id="KW-1185">Reference proteome</keyword>
<reference evidence="1" key="1">
    <citation type="submission" date="2012-11" db="EMBL/GenBank/DDBJ databases">
        <title>Dependencies among metagenomic species, viruses, plasmids and units of genetic variation.</title>
        <authorList>
            <person name="Nielsen H.B."/>
            <person name="Almeida M."/>
            <person name="Juncker A.S."/>
            <person name="Rasmussen S."/>
            <person name="Li J."/>
            <person name="Sunagawa S."/>
            <person name="Plichta D."/>
            <person name="Gautier L."/>
            <person name="Le Chatelier E."/>
            <person name="Peletier E."/>
            <person name="Bonde I."/>
            <person name="Nielsen T."/>
            <person name="Manichanh C."/>
            <person name="Arumugam M."/>
            <person name="Batto J."/>
            <person name="Santos M.B.Q.D."/>
            <person name="Blom N."/>
            <person name="Borruel N."/>
            <person name="Burgdorf K.S."/>
            <person name="Boumezbeur F."/>
            <person name="Casellas F."/>
            <person name="Dore J."/>
            <person name="Guarner F."/>
            <person name="Hansen T."/>
            <person name="Hildebrand F."/>
            <person name="Kaas R.S."/>
            <person name="Kennedy S."/>
            <person name="Kristiansen K."/>
            <person name="Kultima J.R."/>
            <person name="Leonard P."/>
            <person name="Levenez F."/>
            <person name="Lund O."/>
            <person name="Moumen B."/>
            <person name="Le Paslier D."/>
            <person name="Pons N."/>
            <person name="Pedersen O."/>
            <person name="Prifti E."/>
            <person name="Qin J."/>
            <person name="Raes J."/>
            <person name="Tap J."/>
            <person name="Tims S."/>
            <person name="Ussery D.W."/>
            <person name="Yamada T."/>
            <person name="MetaHit consortium"/>
            <person name="Renault P."/>
            <person name="Sicheritz-Ponten T."/>
            <person name="Bork P."/>
            <person name="Wang J."/>
            <person name="Brunak S."/>
            <person name="Ehrlich S.D."/>
        </authorList>
    </citation>
    <scope>NUCLEOTIDE SEQUENCE [LARGE SCALE GENOMIC DNA]</scope>
</reference>
<dbReference type="Proteomes" id="UP000443070">
    <property type="component" value="Unassembled WGS sequence"/>
</dbReference>
<sequence>MWKVVYIAQTAEAAARIKEVLAANGFLTQTKTTNSKHGGVYEISVPLSEAEDAYEVICENKFQL</sequence>
<comment type="caution">
    <text evidence="1">The sequence shown here is derived from an EMBL/GenBank/DDBJ whole genome shotgun (WGS) entry which is preliminary data.</text>
</comment>
<proteinExistence type="predicted"/>
<evidence type="ECO:0000313" key="2">
    <source>
        <dbReference type="EMBL" id="MTT75041.1"/>
    </source>
</evidence>
<evidence type="ECO:0000313" key="5">
    <source>
        <dbReference type="Proteomes" id="UP000484547"/>
    </source>
</evidence>